<gene>
    <name evidence="1" type="ORF">L596_024773</name>
</gene>
<dbReference type="AlphaFoldDB" id="A0A4U5M5Q7"/>
<accession>A0A4U5M5Q7</accession>
<reference evidence="1 2" key="1">
    <citation type="journal article" date="2015" name="Genome Biol.">
        <title>Comparative genomics of Steinernema reveals deeply conserved gene regulatory networks.</title>
        <authorList>
            <person name="Dillman A.R."/>
            <person name="Macchietto M."/>
            <person name="Porter C.F."/>
            <person name="Rogers A."/>
            <person name="Williams B."/>
            <person name="Antoshechkin I."/>
            <person name="Lee M.M."/>
            <person name="Goodwin Z."/>
            <person name="Lu X."/>
            <person name="Lewis E.E."/>
            <person name="Goodrich-Blair H."/>
            <person name="Stock S.P."/>
            <person name="Adams B.J."/>
            <person name="Sternberg P.W."/>
            <person name="Mortazavi A."/>
        </authorList>
    </citation>
    <scope>NUCLEOTIDE SEQUENCE [LARGE SCALE GENOMIC DNA]</scope>
    <source>
        <strain evidence="1 2">ALL</strain>
    </source>
</reference>
<evidence type="ECO:0000313" key="1">
    <source>
        <dbReference type="EMBL" id="TKR64197.1"/>
    </source>
</evidence>
<protein>
    <submittedName>
        <fullName evidence="1">Uncharacterized protein</fullName>
    </submittedName>
</protein>
<keyword evidence="2" id="KW-1185">Reference proteome</keyword>
<comment type="caution">
    <text evidence="1">The sequence shown here is derived from an EMBL/GenBank/DDBJ whole genome shotgun (WGS) entry which is preliminary data.</text>
</comment>
<sequence>MRDSDSDGDSETRVAVDCRPATPFVLRELSPNISKPLWKVRRQPRRFFGSLRVSKSILTGLDCFVASVILSYVFEAFEVGVLHNFAPIHIIFSTKFCAFANSNDSIKRWDN</sequence>
<evidence type="ECO:0000313" key="2">
    <source>
        <dbReference type="Proteomes" id="UP000298663"/>
    </source>
</evidence>
<dbReference type="EMBL" id="AZBU02000009">
    <property type="protein sequence ID" value="TKR64197.1"/>
    <property type="molecule type" value="Genomic_DNA"/>
</dbReference>
<organism evidence="1 2">
    <name type="scientific">Steinernema carpocapsae</name>
    <name type="common">Entomopathogenic nematode</name>
    <dbReference type="NCBI Taxonomy" id="34508"/>
    <lineage>
        <taxon>Eukaryota</taxon>
        <taxon>Metazoa</taxon>
        <taxon>Ecdysozoa</taxon>
        <taxon>Nematoda</taxon>
        <taxon>Chromadorea</taxon>
        <taxon>Rhabditida</taxon>
        <taxon>Tylenchina</taxon>
        <taxon>Panagrolaimomorpha</taxon>
        <taxon>Strongyloidoidea</taxon>
        <taxon>Steinernematidae</taxon>
        <taxon>Steinernema</taxon>
    </lineage>
</organism>
<name>A0A4U5M5Q7_STECR</name>
<dbReference type="Proteomes" id="UP000298663">
    <property type="component" value="Unassembled WGS sequence"/>
</dbReference>
<reference evidence="1 2" key="2">
    <citation type="journal article" date="2019" name="G3 (Bethesda)">
        <title>Hybrid Assembly of the Genome of the Entomopathogenic Nematode Steinernema carpocapsae Identifies the X-Chromosome.</title>
        <authorList>
            <person name="Serra L."/>
            <person name="Macchietto M."/>
            <person name="Macias-Munoz A."/>
            <person name="McGill C.J."/>
            <person name="Rodriguez I.M."/>
            <person name="Rodriguez B."/>
            <person name="Murad R."/>
            <person name="Mortazavi A."/>
        </authorList>
    </citation>
    <scope>NUCLEOTIDE SEQUENCE [LARGE SCALE GENOMIC DNA]</scope>
    <source>
        <strain evidence="1 2">ALL</strain>
    </source>
</reference>
<proteinExistence type="predicted"/>